<dbReference type="Proteomes" id="UP000813463">
    <property type="component" value="Chromosome 1"/>
</dbReference>
<dbReference type="PANTHER" id="PTHR35128:SF1">
    <property type="entry name" value="SECRETION-REGULATING GUANINE NUCLEOTIDE EXCHANGE FACTOR"/>
    <property type="match status" value="1"/>
</dbReference>
<accession>A0ABM3QQC6</accession>
<name>A0ABM3QQC6_SPIOL</name>
<reference evidence="3" key="2">
    <citation type="submission" date="2025-08" db="UniProtKB">
        <authorList>
            <consortium name="RefSeq"/>
        </authorList>
    </citation>
    <scope>IDENTIFICATION</scope>
    <source>
        <tissue evidence="3">Leaf</tissue>
    </source>
</reference>
<keyword evidence="1" id="KW-0812">Transmembrane</keyword>
<protein>
    <recommendedName>
        <fullName evidence="4">Alpha/beta hydrolase fold-3 domain-containing protein</fullName>
    </recommendedName>
</protein>
<feature type="transmembrane region" description="Helical" evidence="1">
    <location>
        <begin position="20"/>
        <end position="39"/>
    </location>
</feature>
<dbReference type="InterPro" id="IPR029058">
    <property type="entry name" value="AB_hydrolase_fold"/>
</dbReference>
<evidence type="ECO:0000256" key="1">
    <source>
        <dbReference type="SAM" id="Phobius"/>
    </source>
</evidence>
<gene>
    <name evidence="3" type="primary">LOC110785616</name>
</gene>
<keyword evidence="2" id="KW-1185">Reference proteome</keyword>
<reference evidence="2" key="1">
    <citation type="journal article" date="2021" name="Nat. Commun.">
        <title>Genomic analyses provide insights into spinach domestication and the genetic basis of agronomic traits.</title>
        <authorList>
            <person name="Cai X."/>
            <person name="Sun X."/>
            <person name="Xu C."/>
            <person name="Sun H."/>
            <person name="Wang X."/>
            <person name="Ge C."/>
            <person name="Zhang Z."/>
            <person name="Wang Q."/>
            <person name="Fei Z."/>
            <person name="Jiao C."/>
            <person name="Wang Q."/>
        </authorList>
    </citation>
    <scope>NUCLEOTIDE SEQUENCE [LARGE SCALE GENOMIC DNA]</scope>
    <source>
        <strain evidence="2">cv. Varoflay</strain>
    </source>
</reference>
<evidence type="ECO:0000313" key="3">
    <source>
        <dbReference type="RefSeq" id="XP_056685566.1"/>
    </source>
</evidence>
<dbReference type="SUPFAM" id="SSF53474">
    <property type="entry name" value="alpha/beta-Hydrolases"/>
    <property type="match status" value="1"/>
</dbReference>
<evidence type="ECO:0008006" key="4">
    <source>
        <dbReference type="Google" id="ProtNLM"/>
    </source>
</evidence>
<evidence type="ECO:0000313" key="2">
    <source>
        <dbReference type="Proteomes" id="UP000813463"/>
    </source>
</evidence>
<dbReference type="RefSeq" id="XP_056685566.1">
    <property type="nucleotide sequence ID" value="XM_056829588.1"/>
</dbReference>
<keyword evidence="1" id="KW-0472">Membrane</keyword>
<dbReference type="PANTHER" id="PTHR35128">
    <property type="entry name" value="SECRETION-REGULATING GUANINE NUCLEOTIDE EXCHANGE FACTOR"/>
    <property type="match status" value="1"/>
</dbReference>
<proteinExistence type="predicted"/>
<sequence length="349" mass="39938">MFRRGNKPLFLWRSVRNFHLPSIAAVLGLVIFISLLFSLCSRENPAKGESSRAHETKRLQFQVLPNPTVEYIEEAQVIWQIPSDPKAVLFIAHGCGGSALNFWDSCLGCPNCVGLPEEKRIVLDALAQNLAVLVVTSTDVCWSYRKDGSRVKKTIQWWLEKHDLVKSPLVGLGASSGGYFLSVLATEVRFRGIVLMISSGLFDRMVSIPDNYPPTLFLHMPKDVRRGRKIDRHVEMLRKKGIEVQKIECLEFPLTPIWLTDRVTDLNHTTSLKLFELFSSKGFIDAKGYMKNDGRATPWREALKQSNILLKYESKLMHHIEEELNLAYAYHEMTSLQSDQMFKWFKSHL</sequence>
<keyword evidence="1" id="KW-1133">Transmembrane helix</keyword>
<dbReference type="Gene3D" id="3.40.50.1820">
    <property type="entry name" value="alpha/beta hydrolase"/>
    <property type="match status" value="1"/>
</dbReference>
<dbReference type="GeneID" id="110785616"/>
<organism evidence="2 3">
    <name type="scientific">Spinacia oleracea</name>
    <name type="common">Spinach</name>
    <dbReference type="NCBI Taxonomy" id="3562"/>
    <lineage>
        <taxon>Eukaryota</taxon>
        <taxon>Viridiplantae</taxon>
        <taxon>Streptophyta</taxon>
        <taxon>Embryophyta</taxon>
        <taxon>Tracheophyta</taxon>
        <taxon>Spermatophyta</taxon>
        <taxon>Magnoliopsida</taxon>
        <taxon>eudicotyledons</taxon>
        <taxon>Gunneridae</taxon>
        <taxon>Pentapetalae</taxon>
        <taxon>Caryophyllales</taxon>
        <taxon>Chenopodiaceae</taxon>
        <taxon>Chenopodioideae</taxon>
        <taxon>Anserineae</taxon>
        <taxon>Spinacia</taxon>
    </lineage>
</organism>